<dbReference type="InterPro" id="IPR001478">
    <property type="entry name" value="PDZ"/>
</dbReference>
<name>E4X2P7_OIKDI</name>
<reference evidence="6" key="1">
    <citation type="journal article" date="2010" name="Science">
        <title>Plasticity of animal genome architecture unmasked by rapid evolution of a pelagic tunicate.</title>
        <authorList>
            <person name="Denoeud F."/>
            <person name="Henriet S."/>
            <person name="Mungpakdee S."/>
            <person name="Aury J.M."/>
            <person name="Da Silva C."/>
            <person name="Brinkmann H."/>
            <person name="Mikhaleva J."/>
            <person name="Olsen L.C."/>
            <person name="Jubin C."/>
            <person name="Canestro C."/>
            <person name="Bouquet J.M."/>
            <person name="Danks G."/>
            <person name="Poulain J."/>
            <person name="Campsteijn C."/>
            <person name="Adamski M."/>
            <person name="Cross I."/>
            <person name="Yadetie F."/>
            <person name="Muffato M."/>
            <person name="Louis A."/>
            <person name="Butcher S."/>
            <person name="Tsagkogeorga G."/>
            <person name="Konrad A."/>
            <person name="Singh S."/>
            <person name="Jensen M.F."/>
            <person name="Cong E.H."/>
            <person name="Eikeseth-Otteraa H."/>
            <person name="Noel B."/>
            <person name="Anthouard V."/>
            <person name="Porcel B.M."/>
            <person name="Kachouri-Lafond R."/>
            <person name="Nishino A."/>
            <person name="Ugolini M."/>
            <person name="Chourrout P."/>
            <person name="Nishida H."/>
            <person name="Aasland R."/>
            <person name="Huzurbazar S."/>
            <person name="Westhof E."/>
            <person name="Delsuc F."/>
            <person name="Lehrach H."/>
            <person name="Reinhardt R."/>
            <person name="Weissenbach J."/>
            <person name="Roy S.W."/>
            <person name="Artiguenave F."/>
            <person name="Postlethwait J.H."/>
            <person name="Manak J.R."/>
            <person name="Thompson E.M."/>
            <person name="Jaillon O."/>
            <person name="Du Pasquier L."/>
            <person name="Boudinot P."/>
            <person name="Liberles D.A."/>
            <person name="Volff J.N."/>
            <person name="Philippe H."/>
            <person name="Lenhard B."/>
            <person name="Roest Crollius H."/>
            <person name="Wincker P."/>
            <person name="Chourrout D."/>
        </authorList>
    </citation>
    <scope>NUCLEOTIDE SEQUENCE [LARGE SCALE GENOMIC DNA]</scope>
</reference>
<feature type="domain" description="PDZ" evidence="5">
    <location>
        <begin position="12"/>
        <end position="105"/>
    </location>
</feature>
<dbReference type="Proteomes" id="UP000001307">
    <property type="component" value="Unassembled WGS sequence"/>
</dbReference>
<feature type="compositionally biased region" description="Low complexity" evidence="3">
    <location>
        <begin position="519"/>
        <end position="533"/>
    </location>
</feature>
<comment type="subcellular location">
    <subcellularLocation>
        <location evidence="2">Postsynaptic density</location>
    </subcellularLocation>
</comment>
<dbReference type="GO" id="GO:0014069">
    <property type="term" value="C:postsynaptic density"/>
    <property type="evidence" value="ECO:0007669"/>
    <property type="project" value="UniProtKB-SubCell"/>
</dbReference>
<dbReference type="CDD" id="cd09487">
    <property type="entry name" value="SAM_superfamily"/>
    <property type="match status" value="1"/>
</dbReference>
<organism evidence="6">
    <name type="scientific">Oikopleura dioica</name>
    <name type="common">Tunicate</name>
    <dbReference type="NCBI Taxonomy" id="34765"/>
    <lineage>
        <taxon>Eukaryota</taxon>
        <taxon>Metazoa</taxon>
        <taxon>Chordata</taxon>
        <taxon>Tunicata</taxon>
        <taxon>Appendicularia</taxon>
        <taxon>Copelata</taxon>
        <taxon>Oikopleuridae</taxon>
        <taxon>Oikopleura</taxon>
    </lineage>
</organism>
<feature type="compositionally biased region" description="Low complexity" evidence="3">
    <location>
        <begin position="313"/>
        <end position="329"/>
    </location>
</feature>
<keyword evidence="1" id="KW-0770">Synapse</keyword>
<accession>E4X2P7</accession>
<dbReference type="PANTHER" id="PTHR24135:SF28">
    <property type="entry name" value="LD13733P"/>
    <property type="match status" value="1"/>
</dbReference>
<evidence type="ECO:0000259" key="4">
    <source>
        <dbReference type="PROSITE" id="PS50105"/>
    </source>
</evidence>
<dbReference type="InterPro" id="IPR013761">
    <property type="entry name" value="SAM/pointed_sf"/>
</dbReference>
<feature type="compositionally biased region" description="Low complexity" evidence="3">
    <location>
        <begin position="226"/>
        <end position="237"/>
    </location>
</feature>
<dbReference type="SMART" id="SM00454">
    <property type="entry name" value="SAM"/>
    <property type="match status" value="1"/>
</dbReference>
<proteinExistence type="predicted"/>
<dbReference type="InterPro" id="IPR041489">
    <property type="entry name" value="PDZ_6"/>
</dbReference>
<dbReference type="SMART" id="SM00228">
    <property type="entry name" value="PDZ"/>
    <property type="match status" value="1"/>
</dbReference>
<dbReference type="EMBL" id="FN653023">
    <property type="protein sequence ID" value="CBY17900.1"/>
    <property type="molecule type" value="Genomic_DNA"/>
</dbReference>
<dbReference type="Gene3D" id="1.10.150.50">
    <property type="entry name" value="Transcription Factor, Ets-1"/>
    <property type="match status" value="1"/>
</dbReference>
<feature type="compositionally biased region" description="Basic and acidic residues" evidence="3">
    <location>
        <begin position="454"/>
        <end position="464"/>
    </location>
</feature>
<feature type="compositionally biased region" description="Basic and acidic residues" evidence="3">
    <location>
        <begin position="479"/>
        <end position="498"/>
    </location>
</feature>
<dbReference type="Pfam" id="PF17820">
    <property type="entry name" value="PDZ_6"/>
    <property type="match status" value="1"/>
</dbReference>
<dbReference type="InterPro" id="IPR001660">
    <property type="entry name" value="SAM"/>
</dbReference>
<feature type="compositionally biased region" description="Pro residues" evidence="3">
    <location>
        <begin position="300"/>
        <end position="312"/>
    </location>
</feature>
<sequence length="634" mass="69706">MRDENIRSHTRRVELARGANGFGFVLRGAKNDGPIAEFTPSPAFPAVQYLESVDPNGPAHEAGLRDGDFIIEINGISIIRAGHRQAVDLIRGAIGVLRITATSVKTNIESGTGTATIIRTPRRQMSAQEIQEMDEKHHGQHTVGRSGISNTRTRPERTSSSSRAVSSVIATRRNVKMVNRALLVALSPSVNQKKRGLESSHMLLAKIPSSSKPFRMETRSTSPAPSDQSGSSTQSGGKRIKPPPPVRLNSTLTSTQASQFAQRLNETPPSSPSLSTFGSPQPSNESRDNSRRPSVVEIPKAPPLPVSKPPPSIAGSLTSSSSKTTTIIPPKIPVLSKTLPKPEKAKRPDSVRRLNSSDSLTKVESKTVNYDTVEEVDRELSVIEKKKKSLDPTAPFAIALSAKYRTLTKRKERLQTLPTAADIAERFATAENGNTKKRNPSESSLPPPPPQPMEQKEAKSEKTLEISPQSPDSLLSEQAADKGEVLRRFDLRPQDSKVKPHGTRYPFDIPEPRFDVPDSGTETYGSSSTGSSGHAEKHQQFLQLQMRFQQDSLPEETLYLSTRQAACWTTKEVVTWLEANNFEQYSSEFQENDISGENLLDLTKEELTEMGVTKIGHRKTLLTLIQRLKEPTMQ</sequence>
<feature type="region of interest" description="Disordered" evidence="3">
    <location>
        <begin position="133"/>
        <end position="168"/>
    </location>
</feature>
<evidence type="ECO:0000256" key="2">
    <source>
        <dbReference type="ARBA" id="ARBA00034105"/>
    </source>
</evidence>
<dbReference type="SUPFAM" id="SSF50156">
    <property type="entry name" value="PDZ domain-like"/>
    <property type="match status" value="1"/>
</dbReference>
<dbReference type="PANTHER" id="PTHR24135">
    <property type="entry name" value="SH3 AND MULTIPLE ANKYRIN REPEAT DOMAINS PROTEIN"/>
    <property type="match status" value="1"/>
</dbReference>
<dbReference type="Pfam" id="PF00536">
    <property type="entry name" value="SAM_1"/>
    <property type="match status" value="1"/>
</dbReference>
<dbReference type="SUPFAM" id="SSF47769">
    <property type="entry name" value="SAM/Pointed domain"/>
    <property type="match status" value="1"/>
</dbReference>
<protein>
    <submittedName>
        <fullName evidence="6">Uncharacterized protein</fullName>
    </submittedName>
</protein>
<evidence type="ECO:0000313" key="6">
    <source>
        <dbReference type="EMBL" id="CBY17900.1"/>
    </source>
</evidence>
<dbReference type="InterPro" id="IPR051569">
    <property type="entry name" value="SHANK"/>
</dbReference>
<dbReference type="Gene3D" id="2.30.42.10">
    <property type="match status" value="1"/>
</dbReference>
<evidence type="ECO:0000313" key="7">
    <source>
        <dbReference type="Proteomes" id="UP000001307"/>
    </source>
</evidence>
<keyword evidence="7" id="KW-1185">Reference proteome</keyword>
<gene>
    <name evidence="6" type="ORF">GSOID_T00017525001</name>
</gene>
<evidence type="ECO:0000259" key="5">
    <source>
        <dbReference type="PROSITE" id="PS50106"/>
    </source>
</evidence>
<feature type="compositionally biased region" description="Polar residues" evidence="3">
    <location>
        <begin position="353"/>
        <end position="368"/>
    </location>
</feature>
<feature type="compositionally biased region" description="Low complexity" evidence="3">
    <location>
        <begin position="158"/>
        <end position="168"/>
    </location>
</feature>
<feature type="compositionally biased region" description="Polar residues" evidence="3">
    <location>
        <begin position="248"/>
        <end position="284"/>
    </location>
</feature>
<dbReference type="PROSITE" id="PS50106">
    <property type="entry name" value="PDZ"/>
    <property type="match status" value="1"/>
</dbReference>
<dbReference type="GO" id="GO:0035255">
    <property type="term" value="F:ionotropic glutamate receptor binding"/>
    <property type="evidence" value="ECO:0007669"/>
    <property type="project" value="TreeGrafter"/>
</dbReference>
<evidence type="ECO:0000256" key="3">
    <source>
        <dbReference type="SAM" id="MobiDB-lite"/>
    </source>
</evidence>
<dbReference type="AlphaFoldDB" id="E4X2P7"/>
<dbReference type="InParanoid" id="E4X2P7"/>
<evidence type="ECO:0000256" key="1">
    <source>
        <dbReference type="ARBA" id="ARBA00023018"/>
    </source>
</evidence>
<dbReference type="OrthoDB" id="445896at2759"/>
<dbReference type="PROSITE" id="PS50105">
    <property type="entry name" value="SAM_DOMAIN"/>
    <property type="match status" value="1"/>
</dbReference>
<dbReference type="GO" id="GO:0030160">
    <property type="term" value="F:synaptic receptor adaptor activity"/>
    <property type="evidence" value="ECO:0007669"/>
    <property type="project" value="TreeGrafter"/>
</dbReference>
<feature type="region of interest" description="Disordered" evidence="3">
    <location>
        <begin position="418"/>
        <end position="534"/>
    </location>
</feature>
<feature type="domain" description="SAM" evidence="4">
    <location>
        <begin position="568"/>
        <end position="631"/>
    </location>
</feature>
<feature type="compositionally biased region" description="Polar residues" evidence="3">
    <location>
        <begin position="466"/>
        <end position="476"/>
    </location>
</feature>
<dbReference type="CDD" id="cd06746">
    <property type="entry name" value="PDZ_SHANK1_3-like"/>
    <property type="match status" value="1"/>
</dbReference>
<feature type="region of interest" description="Disordered" evidence="3">
    <location>
        <begin position="192"/>
        <end position="368"/>
    </location>
</feature>
<feature type="compositionally biased region" description="Basic and acidic residues" evidence="3">
    <location>
        <begin position="340"/>
        <end position="352"/>
    </location>
</feature>
<dbReference type="InterPro" id="IPR036034">
    <property type="entry name" value="PDZ_sf"/>
</dbReference>